<evidence type="ECO:0000256" key="2">
    <source>
        <dbReference type="ARBA" id="ARBA00022670"/>
    </source>
</evidence>
<sequence>MTGPLDQVGLTSLMARSAGRPEVAVGVVDGLVALDHPGLAGGRLRLLPGGVGGGQRGHRADCRRADGDLSCRHGTFVAGLLGARRTSEPPGICPGCTFLLRPIFGGGRSADGGAARVAPAAWPEDLAAAIVETVDAGARVLNLSVAPERPSSAGHRELEWALDHAADRGAITVVAAGNQGAIGSSVLTRHPWTVPVVAYDRLGRPMGLSNLGGSIGGRGVGAPGEAVAGLGTDGRPLALTGTSAAAPFVAGTVALLLSEFPAASPAEVRSAVLRTGTGRRRTVVPPLLDAWAAYGALRRATGG</sequence>
<dbReference type="InterPro" id="IPR000209">
    <property type="entry name" value="Peptidase_S8/S53_dom"/>
</dbReference>
<protein>
    <submittedName>
        <fullName evidence="7">S8 family serine peptidase</fullName>
    </submittedName>
</protein>
<dbReference type="InterPro" id="IPR023828">
    <property type="entry name" value="Peptidase_S8_Ser-AS"/>
</dbReference>
<proteinExistence type="inferred from homology"/>
<dbReference type="PROSITE" id="PS51892">
    <property type="entry name" value="SUBTILASE"/>
    <property type="match status" value="1"/>
</dbReference>
<name>A0ABW0WTY4_9ACTN</name>
<gene>
    <name evidence="7" type="ORF">ACFP3U_00810</name>
</gene>
<feature type="active site" description="Charge relay system" evidence="5">
    <location>
        <position position="29"/>
    </location>
</feature>
<dbReference type="PANTHER" id="PTHR43806:SF11">
    <property type="entry name" value="CEREVISIN-RELATED"/>
    <property type="match status" value="1"/>
</dbReference>
<comment type="similarity">
    <text evidence="1 5">Belongs to the peptidase S8 family.</text>
</comment>
<dbReference type="Pfam" id="PF00082">
    <property type="entry name" value="Peptidase_S8"/>
    <property type="match status" value="1"/>
</dbReference>
<keyword evidence="4 5" id="KW-0720">Serine protease</keyword>
<dbReference type="EMBL" id="JBHSOF010000001">
    <property type="protein sequence ID" value="MFC5661515.1"/>
    <property type="molecule type" value="Genomic_DNA"/>
</dbReference>
<evidence type="ECO:0000256" key="5">
    <source>
        <dbReference type="PROSITE-ProRule" id="PRU01240"/>
    </source>
</evidence>
<evidence type="ECO:0000259" key="6">
    <source>
        <dbReference type="Pfam" id="PF00082"/>
    </source>
</evidence>
<dbReference type="RefSeq" id="WP_380223074.1">
    <property type="nucleotide sequence ID" value="NZ_JBHSOF010000001.1"/>
</dbReference>
<evidence type="ECO:0000313" key="8">
    <source>
        <dbReference type="Proteomes" id="UP001595975"/>
    </source>
</evidence>
<feature type="active site" description="Charge relay system" evidence="5">
    <location>
        <position position="243"/>
    </location>
</feature>
<evidence type="ECO:0000256" key="1">
    <source>
        <dbReference type="ARBA" id="ARBA00011073"/>
    </source>
</evidence>
<dbReference type="PANTHER" id="PTHR43806">
    <property type="entry name" value="PEPTIDASE S8"/>
    <property type="match status" value="1"/>
</dbReference>
<keyword evidence="3 5" id="KW-0378">Hydrolase</keyword>
<dbReference type="PROSITE" id="PS00138">
    <property type="entry name" value="SUBTILASE_SER"/>
    <property type="match status" value="1"/>
</dbReference>
<dbReference type="Proteomes" id="UP001595975">
    <property type="component" value="Unassembled WGS sequence"/>
</dbReference>
<dbReference type="InterPro" id="IPR015500">
    <property type="entry name" value="Peptidase_S8_subtilisin-rel"/>
</dbReference>
<accession>A0ABW0WTY4</accession>
<evidence type="ECO:0000256" key="4">
    <source>
        <dbReference type="ARBA" id="ARBA00022825"/>
    </source>
</evidence>
<feature type="active site" description="Charge relay system" evidence="5">
    <location>
        <position position="73"/>
    </location>
</feature>
<reference evidence="8" key="1">
    <citation type="journal article" date="2019" name="Int. J. Syst. Evol. Microbiol.">
        <title>The Global Catalogue of Microorganisms (GCM) 10K type strain sequencing project: providing services to taxonomists for standard genome sequencing and annotation.</title>
        <authorList>
            <consortium name="The Broad Institute Genomics Platform"/>
            <consortium name="The Broad Institute Genome Sequencing Center for Infectious Disease"/>
            <person name="Wu L."/>
            <person name="Ma J."/>
        </authorList>
    </citation>
    <scope>NUCLEOTIDE SEQUENCE [LARGE SCALE GENOMIC DNA]</scope>
    <source>
        <strain evidence="8">CGMCC 4.1437</strain>
    </source>
</reference>
<dbReference type="InterPro" id="IPR050131">
    <property type="entry name" value="Peptidase_S8_subtilisin-like"/>
</dbReference>
<keyword evidence="8" id="KW-1185">Reference proteome</keyword>
<keyword evidence="2 5" id="KW-0645">Protease</keyword>
<dbReference type="PRINTS" id="PR00723">
    <property type="entry name" value="SUBTILISIN"/>
</dbReference>
<dbReference type="SUPFAM" id="SSF52743">
    <property type="entry name" value="Subtilisin-like"/>
    <property type="match status" value="1"/>
</dbReference>
<organism evidence="7 8">
    <name type="scientific">Kitasatospora misakiensis</name>
    <dbReference type="NCBI Taxonomy" id="67330"/>
    <lineage>
        <taxon>Bacteria</taxon>
        <taxon>Bacillati</taxon>
        <taxon>Actinomycetota</taxon>
        <taxon>Actinomycetes</taxon>
        <taxon>Kitasatosporales</taxon>
        <taxon>Streptomycetaceae</taxon>
        <taxon>Kitasatospora</taxon>
    </lineage>
</organism>
<evidence type="ECO:0000256" key="3">
    <source>
        <dbReference type="ARBA" id="ARBA00022801"/>
    </source>
</evidence>
<dbReference type="Gene3D" id="3.40.50.200">
    <property type="entry name" value="Peptidase S8/S53 domain"/>
    <property type="match status" value="1"/>
</dbReference>
<comment type="caution">
    <text evidence="7">The sequence shown here is derived from an EMBL/GenBank/DDBJ whole genome shotgun (WGS) entry which is preliminary data.</text>
</comment>
<evidence type="ECO:0000313" key="7">
    <source>
        <dbReference type="EMBL" id="MFC5661515.1"/>
    </source>
</evidence>
<feature type="domain" description="Peptidase S8/S53" evidence="6">
    <location>
        <begin position="23"/>
        <end position="276"/>
    </location>
</feature>
<dbReference type="InterPro" id="IPR036852">
    <property type="entry name" value="Peptidase_S8/S53_dom_sf"/>
</dbReference>